<keyword evidence="1" id="KW-0812">Transmembrane</keyword>
<feature type="transmembrane region" description="Helical" evidence="1">
    <location>
        <begin position="151"/>
        <end position="176"/>
    </location>
</feature>
<feature type="transmembrane region" description="Helical" evidence="1">
    <location>
        <begin position="69"/>
        <end position="90"/>
    </location>
</feature>
<feature type="transmembrane region" description="Helical" evidence="1">
    <location>
        <begin position="6"/>
        <end position="32"/>
    </location>
</feature>
<proteinExistence type="predicted"/>
<keyword evidence="1" id="KW-0472">Membrane</keyword>
<evidence type="ECO:0000313" key="3">
    <source>
        <dbReference type="Proteomes" id="UP000092695"/>
    </source>
</evidence>
<dbReference type="AlphaFoldDB" id="A0A193LJN2"/>
<dbReference type="KEGG" id="woc:BA177_17045"/>
<feature type="transmembrane region" description="Helical" evidence="1">
    <location>
        <begin position="188"/>
        <end position="211"/>
    </location>
</feature>
<dbReference type="EMBL" id="CP016268">
    <property type="protein sequence ID" value="ANO52666.1"/>
    <property type="molecule type" value="Genomic_DNA"/>
</dbReference>
<reference evidence="2 3" key="1">
    <citation type="submission" date="2016-06" db="EMBL/GenBank/DDBJ databases">
        <title>Complete genome sequence of a deep-branching marine Gamma Proteobacterium Woeseia oceani type strain XK5.</title>
        <authorList>
            <person name="Mu D."/>
            <person name="Du Z."/>
        </authorList>
    </citation>
    <scope>NUCLEOTIDE SEQUENCE [LARGE SCALE GENOMIC DNA]</scope>
    <source>
        <strain evidence="2 3">XK5</strain>
    </source>
</reference>
<name>A0A193LJN2_9GAMM</name>
<evidence type="ECO:0000256" key="1">
    <source>
        <dbReference type="SAM" id="Phobius"/>
    </source>
</evidence>
<keyword evidence="1" id="KW-1133">Transmembrane helix</keyword>
<protein>
    <submittedName>
        <fullName evidence="2">Uncharacterized protein</fullName>
    </submittedName>
</protein>
<organism evidence="2 3">
    <name type="scientific">Woeseia oceani</name>
    <dbReference type="NCBI Taxonomy" id="1548547"/>
    <lineage>
        <taxon>Bacteria</taxon>
        <taxon>Pseudomonadati</taxon>
        <taxon>Pseudomonadota</taxon>
        <taxon>Gammaproteobacteria</taxon>
        <taxon>Woeseiales</taxon>
        <taxon>Woeseiaceae</taxon>
        <taxon>Woeseia</taxon>
    </lineage>
</organism>
<evidence type="ECO:0000313" key="2">
    <source>
        <dbReference type="EMBL" id="ANO52666.1"/>
    </source>
</evidence>
<gene>
    <name evidence="2" type="ORF">BA177_17045</name>
</gene>
<accession>A0A193LJN2</accession>
<feature type="transmembrane region" description="Helical" evidence="1">
    <location>
        <begin position="111"/>
        <end position="131"/>
    </location>
</feature>
<sequence length="213" mass="22577">MTDKSAGFGVLALLFYYVIAAALPMLFALWLLWRHPPQRRKAAVILLLPLLAVFLPSVIQGIVGGPVAPAHVAGLMVLLAIGVALASIVAPRRIATTLPAFLFRSRTVNGFIVAGLVFAWVLLAIGILWVLSDAPSGGYRRDTGTGLAYALILLMMYVLSVAAASLSAVVWASLGLRSDIDGACRKLFVTQWLVAAPGILAGLAACAFWLVQR</sequence>
<feature type="transmembrane region" description="Helical" evidence="1">
    <location>
        <begin position="44"/>
        <end position="63"/>
    </location>
</feature>
<keyword evidence="3" id="KW-1185">Reference proteome</keyword>
<dbReference type="Proteomes" id="UP000092695">
    <property type="component" value="Chromosome"/>
</dbReference>